<reference evidence="1 2" key="1">
    <citation type="submission" date="2022-01" db="EMBL/GenBank/DDBJ databases">
        <authorList>
            <person name="Won M."/>
            <person name="Kim S.-J."/>
            <person name="Kwon S.-W."/>
        </authorList>
    </citation>
    <scope>NUCLEOTIDE SEQUENCE [LARGE SCALE GENOMIC DNA]</scope>
    <source>
        <strain evidence="1 2">KCTC 23505</strain>
    </source>
</reference>
<keyword evidence="2" id="KW-1185">Reference proteome</keyword>
<dbReference type="Pfam" id="PF01527">
    <property type="entry name" value="HTH_Tnp_1"/>
    <property type="match status" value="1"/>
</dbReference>
<sequence>MDGKLRVIKVLGNGKRRFDPADKDRLIDACLEPGVSLARLALEHGVNANQLRNWVSLRRRRGEKEQGPRKVAGYEAAAFIPVVEATSVMTSSPVHGGLVIGREGEPVGPVRQRSSRARLKVSMPNGVRLELEGGDAQLLSAMIEALGRCDVPAGS</sequence>
<dbReference type="Proteomes" id="UP001521209">
    <property type="component" value="Unassembled WGS sequence"/>
</dbReference>
<dbReference type="InterPro" id="IPR009057">
    <property type="entry name" value="Homeodomain-like_sf"/>
</dbReference>
<gene>
    <name evidence="1" type="ORF">L2A60_20130</name>
</gene>
<dbReference type="RefSeq" id="WP_235706255.1">
    <property type="nucleotide sequence ID" value="NZ_JAKGBZ010000117.1"/>
</dbReference>
<accession>A0ABS9E1Q6</accession>
<evidence type="ECO:0000313" key="1">
    <source>
        <dbReference type="EMBL" id="MCF3948951.1"/>
    </source>
</evidence>
<comment type="caution">
    <text evidence="1">The sequence shown here is derived from an EMBL/GenBank/DDBJ whole genome shotgun (WGS) entry which is preliminary data.</text>
</comment>
<organism evidence="1 2">
    <name type="scientific">Acidiphilium iwatense</name>
    <dbReference type="NCBI Taxonomy" id="768198"/>
    <lineage>
        <taxon>Bacteria</taxon>
        <taxon>Pseudomonadati</taxon>
        <taxon>Pseudomonadota</taxon>
        <taxon>Alphaproteobacteria</taxon>
        <taxon>Acetobacterales</taxon>
        <taxon>Acidocellaceae</taxon>
        <taxon>Acidiphilium</taxon>
    </lineage>
</organism>
<dbReference type="InterPro" id="IPR002514">
    <property type="entry name" value="Transposase_8"/>
</dbReference>
<protein>
    <submittedName>
        <fullName evidence="1">Transposase</fullName>
    </submittedName>
</protein>
<dbReference type="EMBL" id="JAKGBZ010000117">
    <property type="protein sequence ID" value="MCF3948951.1"/>
    <property type="molecule type" value="Genomic_DNA"/>
</dbReference>
<dbReference type="NCBIfam" id="NF047595">
    <property type="entry name" value="IS66_ISRel24_TnpA"/>
    <property type="match status" value="1"/>
</dbReference>
<proteinExistence type="predicted"/>
<dbReference type="SUPFAM" id="SSF46689">
    <property type="entry name" value="Homeodomain-like"/>
    <property type="match status" value="1"/>
</dbReference>
<evidence type="ECO:0000313" key="2">
    <source>
        <dbReference type="Proteomes" id="UP001521209"/>
    </source>
</evidence>
<name>A0ABS9E1Q6_9PROT</name>